<evidence type="ECO:0000256" key="1">
    <source>
        <dbReference type="SAM" id="MobiDB-lite"/>
    </source>
</evidence>
<proteinExistence type="predicted"/>
<dbReference type="Pfam" id="PF09994">
    <property type="entry name" value="T6SS_Tle1-like_cat"/>
    <property type="match status" value="2"/>
</dbReference>
<feature type="domain" description="T6SS Phospholipase effector Tle1-like catalytic" evidence="2">
    <location>
        <begin position="370"/>
        <end position="469"/>
    </location>
</feature>
<protein>
    <recommendedName>
        <fullName evidence="2">T6SS Phospholipase effector Tle1-like catalytic domain-containing protein</fullName>
    </recommendedName>
</protein>
<dbReference type="OrthoDB" id="4378831at2"/>
<dbReference type="STRING" id="1318628.MARLIPOL_01620"/>
<dbReference type="InterPro" id="IPR018712">
    <property type="entry name" value="Tle1-like_cat"/>
</dbReference>
<dbReference type="Proteomes" id="UP000016540">
    <property type="component" value="Unassembled WGS sequence"/>
</dbReference>
<evidence type="ECO:0000259" key="2">
    <source>
        <dbReference type="Pfam" id="PF09994"/>
    </source>
</evidence>
<feature type="compositionally biased region" description="Polar residues" evidence="1">
    <location>
        <begin position="151"/>
        <end position="161"/>
    </location>
</feature>
<organism evidence="3 4">
    <name type="scientific">Marinobacter lipolyticus SM19</name>
    <dbReference type="NCBI Taxonomy" id="1318628"/>
    <lineage>
        <taxon>Bacteria</taxon>
        <taxon>Pseudomonadati</taxon>
        <taxon>Pseudomonadota</taxon>
        <taxon>Gammaproteobacteria</taxon>
        <taxon>Pseudomonadales</taxon>
        <taxon>Marinobacteraceae</taxon>
        <taxon>Marinobacter</taxon>
    </lineage>
</organism>
<accession>R8B592</accession>
<name>R8B592_9GAMM</name>
<feature type="region of interest" description="Disordered" evidence="1">
    <location>
        <begin position="517"/>
        <end position="536"/>
    </location>
</feature>
<dbReference type="EMBL" id="ASAD01000004">
    <property type="protein sequence ID" value="EON93762.1"/>
    <property type="molecule type" value="Genomic_DNA"/>
</dbReference>
<dbReference type="RefSeq" id="WP_012136315.1">
    <property type="nucleotide sequence ID" value="NZ_KE007306.1"/>
</dbReference>
<comment type="caution">
    <text evidence="3">The sequence shown here is derived from an EMBL/GenBank/DDBJ whole genome shotgun (WGS) entry which is preliminary data.</text>
</comment>
<dbReference type="PANTHER" id="PTHR33840">
    <property type="match status" value="1"/>
</dbReference>
<dbReference type="AlphaFoldDB" id="R8B592"/>
<keyword evidence="4" id="KW-1185">Reference proteome</keyword>
<feature type="domain" description="T6SS Phospholipase effector Tle1-like catalytic" evidence="2">
    <location>
        <begin position="247"/>
        <end position="346"/>
    </location>
</feature>
<feature type="compositionally biased region" description="Polar residues" evidence="1">
    <location>
        <begin position="520"/>
        <end position="534"/>
    </location>
</feature>
<feature type="region of interest" description="Disordered" evidence="1">
    <location>
        <begin position="122"/>
        <end position="161"/>
    </location>
</feature>
<dbReference type="PANTHER" id="PTHR33840:SF1">
    <property type="entry name" value="TLE1 PHOSPHOLIPASE DOMAIN-CONTAINING PROTEIN"/>
    <property type="match status" value="1"/>
</dbReference>
<dbReference type="PATRIC" id="fig|1318628.3.peg.319"/>
<feature type="compositionally biased region" description="Basic and acidic residues" evidence="1">
    <location>
        <begin position="141"/>
        <end position="150"/>
    </location>
</feature>
<dbReference type="HOGENOM" id="CLU_008342_1_0_6"/>
<reference evidence="3 4" key="1">
    <citation type="journal article" date="2013" name="Genome Announc.">
        <title>Draft Genome Sequence of the Moderately Halophilic Bacterium Marinobacter lipolyticus Strain SM19.</title>
        <authorList>
            <person name="Papke R.T."/>
            <person name="de la Haba R.R."/>
            <person name="Infante-Dominguez C."/>
            <person name="Perez D."/>
            <person name="Sanchez-Porro C."/>
            <person name="Lapierre P."/>
            <person name="Ventosa A."/>
        </authorList>
    </citation>
    <scope>NUCLEOTIDE SEQUENCE [LARGE SCALE GENOMIC DNA]</scope>
    <source>
        <strain evidence="3 4">SM19</strain>
    </source>
</reference>
<dbReference type="eggNOG" id="COG3157">
    <property type="taxonomic scope" value="Bacteria"/>
</dbReference>
<sequence>MQIKRSMDLTPYDIPRIESPFLAASETRRKINAGQFREQELRQLLRLQPYDRVDLCELTVNLVAAGDAFLVHGPLDEGPVSPVVIWRENPDLVNGGEWKPSSELPFGLGYPMQDLNTSQLTPQDIKRGPFCMGSPAPAPRPRPERDEYQQHRPQQASSTLESAASVMATTIAGIKSGEDASEQKEEEPEIHVEVGIFTDGTLNNAFNSQLLAQELEKECQKSGEYDEIEIAECRRCLGLMMGSSYRNTPSNVAKLWELYPDTDLQDKNSRRYQLKVYAAGVGTETGDGDSLISAATGMGDTGIVQQVVKTFEELALQIESRVQGKQIHKLVFDIFGFSRGAAAARHAVYEINRKEKGIFGKALHARGLAWPKAMEIRFVGLFDSVAAILNIANGDLSAANDNNVPVRLFLDPKKVTKAVQLTAEQEHRKLFALNSLRGPDTKLPPNFREIKLPGAHSDIGGGYPELQQEDVLISPLHPISRDRFPWPQETMQWDTLEVLKKDLESERWVGEYSLPVAQPTARSPGTETRNNLSQREPRLEILTKRSEHPAPDGRVELALRMYRSINGGYSRVALALMHRLAKQSGVIFTPIPKSGNTQIPEELTPIHQSLQEQIDAGENSPRLNTPQLNLLMQRYIHYSAHYNSINTAIKGVPLSLRILRNFNTNMPEEGRQRTVYFNTENN</sequence>
<evidence type="ECO:0000313" key="3">
    <source>
        <dbReference type="EMBL" id="EON93762.1"/>
    </source>
</evidence>
<gene>
    <name evidence="3" type="ORF">MARLIPOL_01620</name>
</gene>
<evidence type="ECO:0000313" key="4">
    <source>
        <dbReference type="Proteomes" id="UP000016540"/>
    </source>
</evidence>